<dbReference type="Proteomes" id="UP000248314">
    <property type="component" value="Unassembled WGS sequence"/>
</dbReference>
<dbReference type="AlphaFoldDB" id="A0A318HXF9"/>
<feature type="domain" description="Maltose/galactoside acetyltransferase" evidence="6">
    <location>
        <begin position="5"/>
        <end position="58"/>
    </location>
</feature>
<comment type="function">
    <text evidence="4">Acetyltransferase implicated in the O-acetylation of Nod factors.</text>
</comment>
<evidence type="ECO:0000256" key="4">
    <source>
        <dbReference type="ARBA" id="ARBA00055587"/>
    </source>
</evidence>
<dbReference type="FunFam" id="2.160.10.10:FF:000025">
    <property type="entry name" value="Hexapeptide-repeat containing-acetyltransferase"/>
    <property type="match status" value="1"/>
</dbReference>
<dbReference type="GO" id="GO:0016407">
    <property type="term" value="F:acetyltransferase activity"/>
    <property type="evidence" value="ECO:0007669"/>
    <property type="project" value="InterPro"/>
</dbReference>
<dbReference type="PANTHER" id="PTHR23416">
    <property type="entry name" value="SIALIC ACID SYNTHASE-RELATED"/>
    <property type="match status" value="1"/>
</dbReference>
<dbReference type="OrthoDB" id="9812571at2"/>
<dbReference type="Pfam" id="PF12464">
    <property type="entry name" value="Mac"/>
    <property type="match status" value="1"/>
</dbReference>
<proteinExistence type="inferred from homology"/>
<dbReference type="Pfam" id="PF00132">
    <property type="entry name" value="Hexapep"/>
    <property type="match status" value="1"/>
</dbReference>
<dbReference type="SUPFAM" id="SSF51161">
    <property type="entry name" value="Trimeric LpxA-like enzymes"/>
    <property type="match status" value="1"/>
</dbReference>
<evidence type="ECO:0000256" key="3">
    <source>
        <dbReference type="ARBA" id="ARBA00023315"/>
    </source>
</evidence>
<evidence type="ECO:0000313" key="8">
    <source>
        <dbReference type="Proteomes" id="UP000248314"/>
    </source>
</evidence>
<dbReference type="InterPro" id="IPR011004">
    <property type="entry name" value="Trimer_LpxA-like_sf"/>
</dbReference>
<dbReference type="STRING" id="1122991.GCA_000613445_00557"/>
<dbReference type="SMART" id="SM01266">
    <property type="entry name" value="Mac"/>
    <property type="match status" value="1"/>
</dbReference>
<reference evidence="7 8" key="1">
    <citation type="submission" date="2018-05" db="EMBL/GenBank/DDBJ databases">
        <title>Genomic Encyclopedia of Type Strains, Phase I: the one thousand microbial genomes (KMG-I) project.</title>
        <authorList>
            <person name="Kyrpides N."/>
        </authorList>
    </citation>
    <scope>NUCLEOTIDE SEQUENCE [LARGE SCALE GENOMIC DNA]</scope>
    <source>
        <strain evidence="7 8">DSM 15611</strain>
    </source>
</reference>
<dbReference type="CDD" id="cd03357">
    <property type="entry name" value="LbH_MAT_GAT"/>
    <property type="match status" value="1"/>
</dbReference>
<gene>
    <name evidence="7" type="ORF">EJ73_00794</name>
</gene>
<protein>
    <recommendedName>
        <fullName evidence="5">Nodulation protein L</fullName>
    </recommendedName>
</protein>
<dbReference type="EMBL" id="QJJX01000007">
    <property type="protein sequence ID" value="PXX23129.1"/>
    <property type="molecule type" value="Genomic_DNA"/>
</dbReference>
<dbReference type="GO" id="GO:0005829">
    <property type="term" value="C:cytosol"/>
    <property type="evidence" value="ECO:0007669"/>
    <property type="project" value="TreeGrafter"/>
</dbReference>
<dbReference type="RefSeq" id="WP_025817264.1">
    <property type="nucleotide sequence ID" value="NZ_BAIZ01000051.1"/>
</dbReference>
<sequence length="196" mass="21636">MKTEMEKMRSGELYRFDDEEMQASFARAKRLCAKLNRISTVHKGYRKLIEALVPDLPATAEICPPFHCDHGHGLHMGEHSFMNYGCVVLDSASVILGHHVKLGPCCKLFTPQHPIDYMERREPQEQAKPITIGNDTWLGGNVTVCPGVTIGQRCIIAAGSVVIHDIPDDSLAAGNPAVVKRKLTREETKSASTTND</sequence>
<evidence type="ECO:0000256" key="1">
    <source>
        <dbReference type="ARBA" id="ARBA00007274"/>
    </source>
</evidence>
<evidence type="ECO:0000259" key="6">
    <source>
        <dbReference type="SMART" id="SM01266"/>
    </source>
</evidence>
<evidence type="ECO:0000313" key="7">
    <source>
        <dbReference type="EMBL" id="PXX23129.1"/>
    </source>
</evidence>
<dbReference type="Gene3D" id="2.160.10.10">
    <property type="entry name" value="Hexapeptide repeat proteins"/>
    <property type="match status" value="1"/>
</dbReference>
<comment type="similarity">
    <text evidence="1">Belongs to the transferase hexapeptide repeat family.</text>
</comment>
<evidence type="ECO:0000256" key="5">
    <source>
        <dbReference type="ARBA" id="ARBA00067695"/>
    </source>
</evidence>
<dbReference type="InterPro" id="IPR051159">
    <property type="entry name" value="Hexapeptide_acetyltransf"/>
</dbReference>
<dbReference type="InterPro" id="IPR024688">
    <property type="entry name" value="Mac_dom"/>
</dbReference>
<keyword evidence="3" id="KW-0012">Acyltransferase</keyword>
<dbReference type="GO" id="GO:0008374">
    <property type="term" value="F:O-acyltransferase activity"/>
    <property type="evidence" value="ECO:0007669"/>
    <property type="project" value="TreeGrafter"/>
</dbReference>
<keyword evidence="8" id="KW-1185">Reference proteome</keyword>
<dbReference type="InterPro" id="IPR001451">
    <property type="entry name" value="Hexapep"/>
</dbReference>
<dbReference type="PANTHER" id="PTHR23416:SF23">
    <property type="entry name" value="ACETYLTRANSFERASE C18B11.09C-RELATED"/>
    <property type="match status" value="1"/>
</dbReference>
<accession>A0A318HXF9</accession>
<keyword evidence="2 7" id="KW-0808">Transferase</keyword>
<name>A0A318HXF9_9BACT</name>
<evidence type="ECO:0000256" key="2">
    <source>
        <dbReference type="ARBA" id="ARBA00022679"/>
    </source>
</evidence>
<comment type="caution">
    <text evidence="7">The sequence shown here is derived from an EMBL/GenBank/DDBJ whole genome shotgun (WGS) entry which is preliminary data.</text>
</comment>
<organism evidence="7 8">
    <name type="scientific">Hoylesella shahii DSM 15611 = JCM 12083</name>
    <dbReference type="NCBI Taxonomy" id="1122991"/>
    <lineage>
        <taxon>Bacteria</taxon>
        <taxon>Pseudomonadati</taxon>
        <taxon>Bacteroidota</taxon>
        <taxon>Bacteroidia</taxon>
        <taxon>Bacteroidales</taxon>
        <taxon>Prevotellaceae</taxon>
        <taxon>Hoylesella</taxon>
    </lineage>
</organism>